<protein>
    <submittedName>
        <fullName evidence="1">Nitrate transport protein NrtA</fullName>
    </submittedName>
</protein>
<reference evidence="1 2" key="1">
    <citation type="submission" date="2019-07" db="EMBL/GenBank/DDBJ databases">
        <title>Tepidimonas thermarum AA-1 draft genome.</title>
        <authorList>
            <person name="Da Costa M.S."/>
            <person name="Froufe H.J.C."/>
            <person name="Egas C."/>
            <person name="Albuquerque L."/>
        </authorList>
    </citation>
    <scope>NUCLEOTIDE SEQUENCE [LARGE SCALE GENOMIC DNA]</scope>
    <source>
        <strain evidence="1 2">AA-1</strain>
    </source>
</reference>
<gene>
    <name evidence="1" type="primary">nrtA_1</name>
    <name evidence="1" type="ORF">Tther_02531</name>
</gene>
<name>A0A554WU99_9BURK</name>
<dbReference type="SUPFAM" id="SSF53850">
    <property type="entry name" value="Periplasmic binding protein-like II"/>
    <property type="match status" value="1"/>
</dbReference>
<sequence>MSANTPTTATPAPATASAAANTRRAFIKKGAAAATVFSTLGHCGVWAAGSDKPEKTEVKIGFIPLTDCASVVMANVLGFDKKYGVTIVPTKEASWAGVRDKLVNGELDMAHVLYGLVYGGIWAPPAPRRTWRC</sequence>
<accession>A0A554WU99</accession>
<dbReference type="PANTHER" id="PTHR30024:SF7">
    <property type="entry name" value="NITRATE_NITRITE BINDING PROTEIN NRTA"/>
    <property type="match status" value="1"/>
</dbReference>
<dbReference type="EMBL" id="VJOL01000088">
    <property type="protein sequence ID" value="TSE27168.1"/>
    <property type="molecule type" value="Genomic_DNA"/>
</dbReference>
<evidence type="ECO:0000313" key="2">
    <source>
        <dbReference type="Proteomes" id="UP000318542"/>
    </source>
</evidence>
<comment type="caution">
    <text evidence="1">The sequence shown here is derived from an EMBL/GenBank/DDBJ whole genome shotgun (WGS) entry which is preliminary data.</text>
</comment>
<dbReference type="Gene3D" id="3.40.190.10">
    <property type="entry name" value="Periplasmic binding protein-like II"/>
    <property type="match status" value="1"/>
</dbReference>
<dbReference type="Pfam" id="PF13379">
    <property type="entry name" value="NMT1_2"/>
    <property type="match status" value="1"/>
</dbReference>
<organism evidence="1 2">
    <name type="scientific">Tepidimonas thermarum</name>
    <dbReference type="NCBI Taxonomy" id="335431"/>
    <lineage>
        <taxon>Bacteria</taxon>
        <taxon>Pseudomonadati</taxon>
        <taxon>Pseudomonadota</taxon>
        <taxon>Betaproteobacteria</taxon>
        <taxon>Burkholderiales</taxon>
        <taxon>Tepidimonas</taxon>
    </lineage>
</organism>
<dbReference type="Proteomes" id="UP000318542">
    <property type="component" value="Unassembled WGS sequence"/>
</dbReference>
<proteinExistence type="predicted"/>
<keyword evidence="2" id="KW-1185">Reference proteome</keyword>
<evidence type="ECO:0000313" key="1">
    <source>
        <dbReference type="EMBL" id="TSE27168.1"/>
    </source>
</evidence>
<dbReference type="PANTHER" id="PTHR30024">
    <property type="entry name" value="ALIPHATIC SULFONATES-BINDING PROTEIN-RELATED"/>
    <property type="match status" value="1"/>
</dbReference>
<dbReference type="AlphaFoldDB" id="A0A554WU99"/>